<evidence type="ECO:0000256" key="2">
    <source>
        <dbReference type="ARBA" id="ARBA00023303"/>
    </source>
</evidence>
<dbReference type="Proteomes" id="UP001420932">
    <property type="component" value="Unassembled WGS sequence"/>
</dbReference>
<protein>
    <submittedName>
        <fullName evidence="4">Uncharacterized protein</fullName>
    </submittedName>
</protein>
<proteinExistence type="predicted"/>
<keyword evidence="2" id="KW-0407">Ion channel</keyword>
<comment type="caution">
    <text evidence="4">The sequence shown here is derived from an EMBL/GenBank/DDBJ whole genome shotgun (WGS) entry which is preliminary data.</text>
</comment>
<keyword evidence="3" id="KW-0812">Transmembrane</keyword>
<feature type="transmembrane region" description="Helical" evidence="3">
    <location>
        <begin position="164"/>
        <end position="186"/>
    </location>
</feature>
<keyword evidence="2" id="KW-0406">Ion transport</keyword>
<dbReference type="EMBL" id="JBBNAF010000006">
    <property type="protein sequence ID" value="KAK9135487.1"/>
    <property type="molecule type" value="Genomic_DNA"/>
</dbReference>
<evidence type="ECO:0000313" key="5">
    <source>
        <dbReference type="Proteomes" id="UP001420932"/>
    </source>
</evidence>
<gene>
    <name evidence="4" type="ORF">Syun_014817</name>
</gene>
<evidence type="ECO:0000313" key="4">
    <source>
        <dbReference type="EMBL" id="KAK9135487.1"/>
    </source>
</evidence>
<name>A0AAP0P953_9MAGN</name>
<dbReference type="PANTHER" id="PTHR45651:SF9">
    <property type="entry name" value="CYCLIC NUCLEOTIDE-GATED ION CHANNEL 14-RELATED"/>
    <property type="match status" value="1"/>
</dbReference>
<dbReference type="SMART" id="SM00698">
    <property type="entry name" value="MORN"/>
    <property type="match status" value="2"/>
</dbReference>
<evidence type="ECO:0000256" key="1">
    <source>
        <dbReference type="ARBA" id="ARBA00022737"/>
    </source>
</evidence>
<dbReference type="Pfam" id="PF02493">
    <property type="entry name" value="MORN"/>
    <property type="match status" value="2"/>
</dbReference>
<keyword evidence="3" id="KW-1133">Transmembrane helix</keyword>
<dbReference type="GO" id="GO:0034220">
    <property type="term" value="P:monoatomic ion transmembrane transport"/>
    <property type="evidence" value="ECO:0007669"/>
    <property type="project" value="UniProtKB-KW"/>
</dbReference>
<dbReference type="PANTHER" id="PTHR45651">
    <property type="entry name" value="CYCLIC NUCLEOTIDE-GATED ION CHANNEL 15-RELATED-RELATED"/>
    <property type="match status" value="1"/>
</dbReference>
<dbReference type="Gene3D" id="2.20.110.10">
    <property type="entry name" value="Histone H3 K4-specific methyltransferase SET7/9 N-terminal domain"/>
    <property type="match status" value="1"/>
</dbReference>
<dbReference type="AlphaFoldDB" id="A0AAP0P953"/>
<reference evidence="4 5" key="1">
    <citation type="submission" date="2024-01" db="EMBL/GenBank/DDBJ databases">
        <title>Genome assemblies of Stephania.</title>
        <authorList>
            <person name="Yang L."/>
        </authorList>
    </citation>
    <scope>NUCLEOTIDE SEQUENCE [LARGE SCALE GENOMIC DNA]</scope>
    <source>
        <strain evidence="4">YNDBR</strain>
        <tissue evidence="4">Leaf</tissue>
    </source>
</reference>
<keyword evidence="2" id="KW-0813">Transport</keyword>
<organism evidence="4 5">
    <name type="scientific">Stephania yunnanensis</name>
    <dbReference type="NCBI Taxonomy" id="152371"/>
    <lineage>
        <taxon>Eukaryota</taxon>
        <taxon>Viridiplantae</taxon>
        <taxon>Streptophyta</taxon>
        <taxon>Embryophyta</taxon>
        <taxon>Tracheophyta</taxon>
        <taxon>Spermatophyta</taxon>
        <taxon>Magnoliopsida</taxon>
        <taxon>Ranunculales</taxon>
        <taxon>Menispermaceae</taxon>
        <taxon>Menispermoideae</taxon>
        <taxon>Cissampelideae</taxon>
        <taxon>Stephania</taxon>
    </lineage>
</organism>
<dbReference type="GO" id="GO:0016020">
    <property type="term" value="C:membrane"/>
    <property type="evidence" value="ECO:0007669"/>
    <property type="project" value="UniProtKB-SubCell"/>
</dbReference>
<keyword evidence="1" id="KW-0677">Repeat</keyword>
<accession>A0AAP0P953</accession>
<dbReference type="SUPFAM" id="SSF82185">
    <property type="entry name" value="Histone H3 K4-specific methyltransferase SET7/9 N-terminal domain"/>
    <property type="match status" value="1"/>
</dbReference>
<dbReference type="InterPro" id="IPR003409">
    <property type="entry name" value="MORN"/>
</dbReference>
<keyword evidence="3" id="KW-0472">Membrane</keyword>
<keyword evidence="5" id="KW-1185">Reference proteome</keyword>
<sequence>MIISPFVLVVAIGAEVDISLLPERPSEPPCSLLCMSAPVGLTDTVEPAFSCPGRTTSLDIFAYTEKELTNGQASLSSSDIVGFRVGEHLLPNGDLYSGSLLGNMPESSGKYIWSDGCIYEGEWRRGMRHGHGKTQWPSGAVYDLMLSLQLGISSYGQSLSTSTFIGETIFAILIAIFGLVLFAHLIGNMQHPQGVVGGGAGDGVGPMARYLQLWGDAIPLRIATYAYNIFEHTSSDQFDEGTDLVKHGVNQTLYKDMNSLMKRADEVARKVQSSRKITNEFVYRLDSVVQECNKALHDRIVCKNWKCSWHLDKNVGSQKCGQPLLNFVKAFTKASTTSSYLQVPPTASSSKVSSVPMSLKRTFISRSISKEPINNKQGRNGVVLIKESNPWYRATHNDSAITKVGSSSHVYPKVHVVDCTNKYHTTNILTFPQISHFSITAGGSTDHLTRVQILRWHRCGCEYFKWFDLEMTDRATIAINGLLRKSDRMESEKRLQDELNG</sequence>
<evidence type="ECO:0000256" key="3">
    <source>
        <dbReference type="SAM" id="Phobius"/>
    </source>
</evidence>